<keyword evidence="3" id="KW-1185">Reference proteome</keyword>
<feature type="signal peptide" evidence="1">
    <location>
        <begin position="1"/>
        <end position="18"/>
    </location>
</feature>
<name>A0A2K8L239_9GAMM</name>
<dbReference type="OrthoDB" id="9799878at2"/>
<accession>A0A2K8L239</accession>
<dbReference type="KEGG" id="rfo:REIFOR_03260"/>
<dbReference type="RefSeq" id="WP_100258562.1">
    <property type="nucleotide sequence ID" value="NZ_CP011797.1"/>
</dbReference>
<gene>
    <name evidence="2" type="ORF">REIFOR_03260</name>
</gene>
<dbReference type="Gene3D" id="2.120.10.30">
    <property type="entry name" value="TolB, C-terminal domain"/>
    <property type="match status" value="1"/>
</dbReference>
<keyword evidence="1" id="KW-0732">Signal</keyword>
<sequence>MPLLVLLACYLFAAHAVAAAPASGERWQQIQQPQFNLIFQAKIVAEAERVADALNQYLANHLSEMPLDRPIRPFSLVLHANAHSSNGYVGLRPYRSNWYNKPAAFSGLEWYDTLAVHEGRHLIQFNQLNDLPLARAARVITGDTGLAAFAVVALPNWFLEGDAVVAETTQTQAGRGRRAAFDLWFRTDALSHAPYSYERAMLGTGFDRVPYLSPYLLGYYFTAYLRTEYGSDLFDRAIGHLGRWPGFTFNGAIELETGEGLAYHYQAMMTQLRRQWQQQLDALSLTPVTVLSTSPGDHWQSLYPLALADDGVLAAQVDAAEGNFLVKIQAQQVTRLTAIPNDVARSFSSESKTRVISSTPQRSCWIAEIPDRRKPLMATGELVCWQHDTGLVQLTQGEKLTAVAQSAEGFVAHRFTSARTSELVLLGPTGQQLNSIRLAAHSLAHDIKSTADGWIFVLTGSDRNGIYQVAADLSGLVRLKALDHETVRSPLLTKNWLVYQSDRTGIDQLMARSRSTGKEYQISSRPFGSYYPLWDSRQQRLVFADYRAQGQQVVSVPFFDSAAPQADWQAAETLPRATLYAQALIQPTVLLPERRQALERSDYPVMAQLWNPHSWWINLENDLLMGTIHSDDALGKLSLTASAGYYLAADDWLARLDAQYRTAPGPTLGVLLDRQLLANLLPSQSAAVGVSQVFTDRRGAYRAQWTPSLALQLTQAQGSASTSALLAQLQYGLAHDRPPHSLANPVALDQRWAARSNLAGTQFDGVSQTGLTVPGLSRRHAVDLGVDAQALQSNAPLLLDSRLFGPADALGLTLRSGINYRLNLGAVGQTLTSLAYWRNTQVALNGRAQYADDQWKSALGITLQPSLNLLRNSNLLLSPSLALYRLQNDSLQLNISISLGGF</sequence>
<dbReference type="SUPFAM" id="SSF69304">
    <property type="entry name" value="Tricorn protease N-terminal domain"/>
    <property type="match status" value="1"/>
</dbReference>
<feature type="chain" id="PRO_5014901075" evidence="1">
    <location>
        <begin position="19"/>
        <end position="902"/>
    </location>
</feature>
<organism evidence="2 3">
    <name type="scientific">Reinekea forsetii</name>
    <dbReference type="NCBI Taxonomy" id="1336806"/>
    <lineage>
        <taxon>Bacteria</taxon>
        <taxon>Pseudomonadati</taxon>
        <taxon>Pseudomonadota</taxon>
        <taxon>Gammaproteobacteria</taxon>
        <taxon>Oceanospirillales</taxon>
        <taxon>Saccharospirillaceae</taxon>
        <taxon>Reinekea</taxon>
    </lineage>
</organism>
<evidence type="ECO:0000313" key="2">
    <source>
        <dbReference type="EMBL" id="ATX78366.1"/>
    </source>
</evidence>
<dbReference type="InterPro" id="IPR011042">
    <property type="entry name" value="6-blade_b-propeller_TolB-like"/>
</dbReference>
<dbReference type="AlphaFoldDB" id="A0A2K8L239"/>
<evidence type="ECO:0000313" key="3">
    <source>
        <dbReference type="Proteomes" id="UP000229757"/>
    </source>
</evidence>
<protein>
    <submittedName>
        <fullName evidence="2">Putative peptidase, S9B family</fullName>
    </submittedName>
</protein>
<dbReference type="EMBL" id="CP011797">
    <property type="protein sequence ID" value="ATX78366.1"/>
    <property type="molecule type" value="Genomic_DNA"/>
</dbReference>
<dbReference type="Proteomes" id="UP000229757">
    <property type="component" value="Chromosome"/>
</dbReference>
<reference evidence="2 3" key="1">
    <citation type="journal article" date="2017" name="Environ. Microbiol.">
        <title>Genomic and physiological analyses of 'Reinekea forsetii' reveal a versatile opportunistic lifestyle during spring algae blooms.</title>
        <authorList>
            <person name="Avci B."/>
            <person name="Hahnke R.L."/>
            <person name="Chafee M."/>
            <person name="Fischer T."/>
            <person name="Gruber-Vodicka H."/>
            <person name="Tegetmeyer H.E."/>
            <person name="Harder J."/>
            <person name="Fuchs B.M."/>
            <person name="Amann R.I."/>
            <person name="Teeling H."/>
        </authorList>
    </citation>
    <scope>NUCLEOTIDE SEQUENCE [LARGE SCALE GENOMIC DNA]</scope>
    <source>
        <strain evidence="2 3">Hel1_31_D35</strain>
    </source>
</reference>
<evidence type="ECO:0000256" key="1">
    <source>
        <dbReference type="SAM" id="SignalP"/>
    </source>
</evidence>
<proteinExistence type="predicted"/>